<evidence type="ECO:0000313" key="3">
    <source>
        <dbReference type="EMBL" id="NOL45892.1"/>
    </source>
</evidence>
<organism evidence="3 4">
    <name type="scientific">Kribbella sandramycini</name>
    <dbReference type="NCBI Taxonomy" id="60450"/>
    <lineage>
        <taxon>Bacteria</taxon>
        <taxon>Bacillati</taxon>
        <taxon>Actinomycetota</taxon>
        <taxon>Actinomycetes</taxon>
        <taxon>Propionibacteriales</taxon>
        <taxon>Kribbellaceae</taxon>
        <taxon>Kribbella</taxon>
    </lineage>
</organism>
<reference evidence="3 4" key="1">
    <citation type="submission" date="2020-05" db="EMBL/GenBank/DDBJ databases">
        <title>Genome sequence of Kribbella sandramycini ATCC 39419.</title>
        <authorList>
            <person name="Maclea K.S."/>
            <person name="Fair J.L."/>
        </authorList>
    </citation>
    <scope>NUCLEOTIDE SEQUENCE [LARGE SCALE GENOMIC DNA]</scope>
    <source>
        <strain evidence="3 4">ATCC 39419</strain>
    </source>
</reference>
<dbReference type="Proteomes" id="UP000553957">
    <property type="component" value="Unassembled WGS sequence"/>
</dbReference>
<reference evidence="2 5" key="2">
    <citation type="submission" date="2020-08" db="EMBL/GenBank/DDBJ databases">
        <title>Sequencing the genomes of 1000 actinobacteria strains.</title>
        <authorList>
            <person name="Klenk H.-P."/>
        </authorList>
    </citation>
    <scope>NUCLEOTIDE SEQUENCE [LARGE SCALE GENOMIC DNA]</scope>
    <source>
        <strain evidence="2 5">DSM 15626</strain>
    </source>
</reference>
<dbReference type="AlphaFoldDB" id="A0A7Y4L7P5"/>
<proteinExistence type="predicted"/>
<keyword evidence="4" id="KW-1185">Reference proteome</keyword>
<dbReference type="Proteomes" id="UP000534306">
    <property type="component" value="Unassembled WGS sequence"/>
</dbReference>
<accession>A0A7Y4L7P5</accession>
<feature type="region of interest" description="Disordered" evidence="1">
    <location>
        <begin position="1"/>
        <end position="23"/>
    </location>
</feature>
<name>A0A7Y4L7P5_9ACTN</name>
<evidence type="ECO:0000313" key="4">
    <source>
        <dbReference type="Proteomes" id="UP000534306"/>
    </source>
</evidence>
<evidence type="ECO:0000313" key="2">
    <source>
        <dbReference type="EMBL" id="MBB6564434.1"/>
    </source>
</evidence>
<comment type="caution">
    <text evidence="3">The sequence shown here is derived from an EMBL/GenBank/DDBJ whole genome shotgun (WGS) entry which is preliminary data.</text>
</comment>
<evidence type="ECO:0000256" key="1">
    <source>
        <dbReference type="SAM" id="MobiDB-lite"/>
    </source>
</evidence>
<feature type="compositionally biased region" description="Basic and acidic residues" evidence="1">
    <location>
        <begin position="1"/>
        <end position="12"/>
    </location>
</feature>
<dbReference type="EMBL" id="JACHKF010000001">
    <property type="protein sequence ID" value="MBB6564434.1"/>
    <property type="molecule type" value="Genomic_DNA"/>
</dbReference>
<dbReference type="RefSeq" id="WP_171679189.1">
    <property type="nucleotide sequence ID" value="NZ_BAAAGT010000022.1"/>
</dbReference>
<protein>
    <submittedName>
        <fullName evidence="3">Uncharacterized protein</fullName>
    </submittedName>
</protein>
<sequence>MTPEQHRAKAEDLLGSTHGYAPSHPVRVDKLARATVHALLALGPTTRTPTLRKPAASKETSK</sequence>
<gene>
    <name evidence="2" type="ORF">HNR71_000071</name>
    <name evidence="3" type="ORF">HPO96_37170</name>
</gene>
<evidence type="ECO:0000313" key="5">
    <source>
        <dbReference type="Proteomes" id="UP000553957"/>
    </source>
</evidence>
<feature type="region of interest" description="Disordered" evidence="1">
    <location>
        <begin position="43"/>
        <end position="62"/>
    </location>
</feature>
<dbReference type="EMBL" id="JABJRC010000018">
    <property type="protein sequence ID" value="NOL45892.1"/>
    <property type="molecule type" value="Genomic_DNA"/>
</dbReference>